<dbReference type="PANTHER" id="PTHR12352">
    <property type="entry name" value="SECRETED MODULAR CALCIUM-BINDING PROTEIN"/>
    <property type="match status" value="1"/>
</dbReference>
<comment type="caution">
    <text evidence="8">The sequence shown here is derived from an EMBL/GenBank/DDBJ whole genome shotgun (WGS) entry which is preliminary data.</text>
</comment>
<dbReference type="Gene3D" id="4.10.800.10">
    <property type="entry name" value="Thyroglobulin type-1"/>
    <property type="match status" value="1"/>
</dbReference>
<dbReference type="CDD" id="cd00191">
    <property type="entry name" value="TY"/>
    <property type="match status" value="1"/>
</dbReference>
<keyword evidence="4 5" id="KW-1015">Disulfide bond</keyword>
<protein>
    <recommendedName>
        <fullName evidence="7">Thyroglobulin type-1 domain-containing protein</fullName>
    </recommendedName>
</protein>
<dbReference type="InterPro" id="IPR000716">
    <property type="entry name" value="Thyroglobulin_1"/>
</dbReference>
<gene>
    <name evidence="8" type="ORF">RIMI_LOCUS9441201</name>
</gene>
<evidence type="ECO:0000256" key="3">
    <source>
        <dbReference type="ARBA" id="ARBA00022737"/>
    </source>
</evidence>
<proteinExistence type="predicted"/>
<sequence length="231" mass="25714">MEPLAERIRTSINITGIRVGQMEYRIGLYADDVILSCVNLETSLTAITLELREFSNVSYYRLNPTKSLLFPVVVPCAAKSKMEAELPFKWMTEGIPYLGVILTGSEQIVEKNFSKLITQNGEADAISLDSKDVYKASLDPFNLKPIMTEAYSESEHTPCMRHRQNVLGGKIMKIGAFVPKCDEKGNYVPKQCHGSTGYCWCLNENGEEIEGTRTPPGNPGLTCENKDKPPI</sequence>
<keyword evidence="2" id="KW-0964">Secreted</keyword>
<feature type="domain" description="Thyroglobulin type-1" evidence="7">
    <location>
        <begin position="156"/>
        <end position="223"/>
    </location>
</feature>
<dbReference type="Pfam" id="PF00405">
    <property type="entry name" value="Transferrin"/>
    <property type="match status" value="1"/>
</dbReference>
<comment type="subcellular location">
    <subcellularLocation>
        <location evidence="1">Secreted</location>
    </subcellularLocation>
</comment>
<dbReference type="Proteomes" id="UP001176940">
    <property type="component" value="Unassembled WGS sequence"/>
</dbReference>
<comment type="caution">
    <text evidence="5">Lacks conserved residue(s) required for the propagation of feature annotation.</text>
</comment>
<evidence type="ECO:0000256" key="2">
    <source>
        <dbReference type="ARBA" id="ARBA00022525"/>
    </source>
</evidence>
<evidence type="ECO:0000256" key="5">
    <source>
        <dbReference type="PROSITE-ProRule" id="PRU00500"/>
    </source>
</evidence>
<keyword evidence="3" id="KW-0677">Repeat</keyword>
<keyword evidence="9" id="KW-1185">Reference proteome</keyword>
<evidence type="ECO:0000256" key="4">
    <source>
        <dbReference type="ARBA" id="ARBA00023157"/>
    </source>
</evidence>
<organism evidence="8 9">
    <name type="scientific">Ranitomeya imitator</name>
    <name type="common">mimic poison frog</name>
    <dbReference type="NCBI Taxonomy" id="111125"/>
    <lineage>
        <taxon>Eukaryota</taxon>
        <taxon>Metazoa</taxon>
        <taxon>Chordata</taxon>
        <taxon>Craniata</taxon>
        <taxon>Vertebrata</taxon>
        <taxon>Euteleostomi</taxon>
        <taxon>Amphibia</taxon>
        <taxon>Batrachia</taxon>
        <taxon>Anura</taxon>
        <taxon>Neobatrachia</taxon>
        <taxon>Hyloidea</taxon>
        <taxon>Dendrobatidae</taxon>
        <taxon>Dendrobatinae</taxon>
        <taxon>Ranitomeya</taxon>
    </lineage>
</organism>
<dbReference type="SUPFAM" id="SSF53850">
    <property type="entry name" value="Periplasmic binding protein-like II"/>
    <property type="match status" value="1"/>
</dbReference>
<dbReference type="Pfam" id="PF00086">
    <property type="entry name" value="Thyroglobulin_1"/>
    <property type="match status" value="1"/>
</dbReference>
<accession>A0ABN9LNX5</accession>
<dbReference type="InterPro" id="IPR051950">
    <property type="entry name" value="Dev_reg/Prot_inhib"/>
</dbReference>
<evidence type="ECO:0000256" key="1">
    <source>
        <dbReference type="ARBA" id="ARBA00004613"/>
    </source>
</evidence>
<feature type="disulfide bond" evidence="5">
    <location>
        <begin position="192"/>
        <end position="199"/>
    </location>
</feature>
<reference evidence="8" key="1">
    <citation type="submission" date="2023-07" db="EMBL/GenBank/DDBJ databases">
        <authorList>
            <person name="Stuckert A."/>
        </authorList>
    </citation>
    <scope>NUCLEOTIDE SEQUENCE</scope>
</reference>
<evidence type="ECO:0000313" key="9">
    <source>
        <dbReference type="Proteomes" id="UP001176940"/>
    </source>
</evidence>
<evidence type="ECO:0000313" key="8">
    <source>
        <dbReference type="EMBL" id="CAJ0942014.1"/>
    </source>
</evidence>
<feature type="region of interest" description="Disordered" evidence="6">
    <location>
        <begin position="210"/>
        <end position="231"/>
    </location>
</feature>
<dbReference type="InterPro" id="IPR001156">
    <property type="entry name" value="Transferrin-like_dom"/>
</dbReference>
<dbReference type="SMART" id="SM00211">
    <property type="entry name" value="TY"/>
    <property type="match status" value="1"/>
</dbReference>
<dbReference type="PANTHER" id="PTHR12352:SF3">
    <property type="entry name" value="NIDOGEN-2"/>
    <property type="match status" value="1"/>
</dbReference>
<name>A0ABN9LNX5_9NEOB</name>
<dbReference type="PROSITE" id="PS51162">
    <property type="entry name" value="THYROGLOBULIN_1_2"/>
    <property type="match status" value="1"/>
</dbReference>
<dbReference type="SUPFAM" id="SSF57610">
    <property type="entry name" value="Thyroglobulin type-1 domain"/>
    <property type="match status" value="1"/>
</dbReference>
<dbReference type="InterPro" id="IPR036857">
    <property type="entry name" value="Thyroglobulin_1_sf"/>
</dbReference>
<dbReference type="EMBL" id="CAUEEQ010019582">
    <property type="protein sequence ID" value="CAJ0942014.1"/>
    <property type="molecule type" value="Genomic_DNA"/>
</dbReference>
<evidence type="ECO:0000256" key="6">
    <source>
        <dbReference type="SAM" id="MobiDB-lite"/>
    </source>
</evidence>
<evidence type="ECO:0000259" key="7">
    <source>
        <dbReference type="PROSITE" id="PS51162"/>
    </source>
</evidence>